<dbReference type="AlphaFoldDB" id="A0AAW0ZDP8"/>
<name>A0AAW0ZDP8_9HYME</name>
<evidence type="ECO:0000256" key="1">
    <source>
        <dbReference type="SAM" id="MobiDB-lite"/>
    </source>
</evidence>
<reference evidence="2 3" key="1">
    <citation type="submission" date="2024-05" db="EMBL/GenBank/DDBJ databases">
        <title>The nuclear and mitochondrial genome assemblies of Tetragonisca angustula (Apidae: Meliponini), a tiny yet remarkable pollinator in the Neotropics.</title>
        <authorList>
            <person name="Ferrari R."/>
            <person name="Ricardo P.C."/>
            <person name="Dias F.C."/>
            <person name="Araujo N.S."/>
            <person name="Soares D.O."/>
            <person name="Zhou Q.-S."/>
            <person name="Zhu C.-D."/>
            <person name="Coutinho L."/>
            <person name="Airas M.C."/>
            <person name="Batista T.M."/>
        </authorList>
    </citation>
    <scope>NUCLEOTIDE SEQUENCE [LARGE SCALE GENOMIC DNA]</scope>
    <source>
        <strain evidence="2">ASF017062</strain>
        <tissue evidence="2">Abdomen</tissue>
    </source>
</reference>
<accession>A0AAW0ZDP8</accession>
<proteinExistence type="predicted"/>
<feature type="compositionally biased region" description="Polar residues" evidence="1">
    <location>
        <begin position="13"/>
        <end position="22"/>
    </location>
</feature>
<evidence type="ECO:0000313" key="2">
    <source>
        <dbReference type="EMBL" id="KAK9295604.1"/>
    </source>
</evidence>
<keyword evidence="3" id="KW-1185">Reference proteome</keyword>
<gene>
    <name evidence="2" type="ORF">QLX08_010129</name>
</gene>
<protein>
    <submittedName>
        <fullName evidence="2">Uncharacterized protein</fullName>
    </submittedName>
</protein>
<comment type="caution">
    <text evidence="2">The sequence shown here is derived from an EMBL/GenBank/DDBJ whole genome shotgun (WGS) entry which is preliminary data.</text>
</comment>
<feature type="region of interest" description="Disordered" evidence="1">
    <location>
        <begin position="1"/>
        <end position="31"/>
    </location>
</feature>
<dbReference type="Proteomes" id="UP001432146">
    <property type="component" value="Unassembled WGS sequence"/>
</dbReference>
<evidence type="ECO:0000313" key="3">
    <source>
        <dbReference type="Proteomes" id="UP001432146"/>
    </source>
</evidence>
<dbReference type="EMBL" id="JAWNGG020000250">
    <property type="protein sequence ID" value="KAK9295604.1"/>
    <property type="molecule type" value="Genomic_DNA"/>
</dbReference>
<feature type="region of interest" description="Disordered" evidence="1">
    <location>
        <begin position="47"/>
        <end position="102"/>
    </location>
</feature>
<feature type="compositionally biased region" description="Basic and acidic residues" evidence="1">
    <location>
        <begin position="56"/>
        <end position="66"/>
    </location>
</feature>
<organism evidence="2 3">
    <name type="scientific">Tetragonisca angustula</name>
    <dbReference type="NCBI Taxonomy" id="166442"/>
    <lineage>
        <taxon>Eukaryota</taxon>
        <taxon>Metazoa</taxon>
        <taxon>Ecdysozoa</taxon>
        <taxon>Arthropoda</taxon>
        <taxon>Hexapoda</taxon>
        <taxon>Insecta</taxon>
        <taxon>Pterygota</taxon>
        <taxon>Neoptera</taxon>
        <taxon>Endopterygota</taxon>
        <taxon>Hymenoptera</taxon>
        <taxon>Apocrita</taxon>
        <taxon>Aculeata</taxon>
        <taxon>Apoidea</taxon>
        <taxon>Anthophila</taxon>
        <taxon>Apidae</taxon>
        <taxon>Tetragonisca</taxon>
    </lineage>
</organism>
<sequence length="120" mass="13562">MNSLVRAIPSGIVESTRSSNSTVDEEGSRWRREESKRFFFRGTVRGLRDTNTMQVREPRGNHKGGGDDDDDDDDENDGNDNGQREEKVHGQTKKQISKEEASPRGCWLVAVAMLYARDCD</sequence>
<feature type="compositionally biased region" description="Acidic residues" evidence="1">
    <location>
        <begin position="67"/>
        <end position="78"/>
    </location>
</feature>